<dbReference type="OrthoDB" id="9786548at2"/>
<proteinExistence type="predicted"/>
<keyword evidence="2" id="KW-1185">Reference proteome</keyword>
<sequence length="350" mass="38591">MSGYQYCSAMVVEKDSFLRDALVDAINALGFRFVLKADGLPDAVEKLIQVRVNPDKVGTGGLDLLVTQASDRYAEGKGLIRWVRAHKDSPDPFMPILAIGPSKPGANNIISMGVGETAALPPGFSAEDFAAGVFKSTADQRHFVKVGKYFGPDRRLTEEEIPDERRESDLPYNKAGVRFFPPPSNRLERIGKDFRIGPDHVGAVKTAIEMHTPDFRKWVEKRSRQIISAPLSDCDQRPEHCKAVVSKLGEISAETEIKAAIFGFPLITAIAASLRELTEVEPVFTRVYIDLISKHGTAMLAALHDDQRSRTSEFATEIMAELRAIVQKYYKAHPELLKSTATTPSPPGSR</sequence>
<dbReference type="AlphaFoldDB" id="A0A437QHI1"/>
<evidence type="ECO:0000313" key="2">
    <source>
        <dbReference type="Proteomes" id="UP000287447"/>
    </source>
</evidence>
<name>A0A437QHI1_9PROT</name>
<accession>A0A437QHI1</accession>
<comment type="caution">
    <text evidence="1">The sequence shown here is derived from an EMBL/GenBank/DDBJ whole genome shotgun (WGS) entry which is preliminary data.</text>
</comment>
<organism evidence="1 2">
    <name type="scientific">Hwanghaeella grinnelliae</name>
    <dbReference type="NCBI Taxonomy" id="2500179"/>
    <lineage>
        <taxon>Bacteria</taxon>
        <taxon>Pseudomonadati</taxon>
        <taxon>Pseudomonadota</taxon>
        <taxon>Alphaproteobacteria</taxon>
        <taxon>Rhodospirillales</taxon>
        <taxon>Rhodospirillaceae</taxon>
        <taxon>Hwanghaeella</taxon>
    </lineage>
</organism>
<gene>
    <name evidence="1" type="ORF">EOI86_22445</name>
</gene>
<evidence type="ECO:0000313" key="1">
    <source>
        <dbReference type="EMBL" id="RVU33894.1"/>
    </source>
</evidence>
<dbReference type="RefSeq" id="WP_127767924.1">
    <property type="nucleotide sequence ID" value="NZ_SADE01000004.1"/>
</dbReference>
<reference evidence="2" key="1">
    <citation type="submission" date="2019-01" db="EMBL/GenBank/DDBJ databases">
        <title>Gri0909 isolated from a small marine red alga.</title>
        <authorList>
            <person name="Kim J."/>
            <person name="Jeong S.E."/>
            <person name="Jeon C.O."/>
        </authorList>
    </citation>
    <scope>NUCLEOTIDE SEQUENCE [LARGE SCALE GENOMIC DNA]</scope>
    <source>
        <strain evidence="2">Gri0909</strain>
    </source>
</reference>
<dbReference type="Proteomes" id="UP000287447">
    <property type="component" value="Unassembled WGS sequence"/>
</dbReference>
<protein>
    <submittedName>
        <fullName evidence="1">Uncharacterized protein</fullName>
    </submittedName>
</protein>
<dbReference type="EMBL" id="SADE01000004">
    <property type="protein sequence ID" value="RVU33894.1"/>
    <property type="molecule type" value="Genomic_DNA"/>
</dbReference>